<feature type="compositionally biased region" description="Low complexity" evidence="3">
    <location>
        <begin position="12"/>
        <end position="22"/>
    </location>
</feature>
<dbReference type="InterPro" id="IPR001401">
    <property type="entry name" value="Dynamin_GTPase"/>
</dbReference>
<dbReference type="GO" id="GO:0003924">
    <property type="term" value="F:GTPase activity"/>
    <property type="evidence" value="ECO:0007669"/>
    <property type="project" value="InterPro"/>
</dbReference>
<dbReference type="Proteomes" id="UP000030671">
    <property type="component" value="Unassembled WGS sequence"/>
</dbReference>
<dbReference type="HOGENOM" id="CLU_008964_4_1_1"/>
<dbReference type="CDD" id="cd08771">
    <property type="entry name" value="DLP_1"/>
    <property type="match status" value="1"/>
</dbReference>
<dbReference type="Pfam" id="PF00350">
    <property type="entry name" value="Dynamin_N"/>
    <property type="match status" value="1"/>
</dbReference>
<protein>
    <recommendedName>
        <fullName evidence="8">Dynamin-type G domain-containing protein</fullName>
    </recommendedName>
</protein>
<feature type="region of interest" description="Disordered" evidence="3">
    <location>
        <begin position="1"/>
        <end position="31"/>
    </location>
</feature>
<dbReference type="OrthoDB" id="5061070at2759"/>
<organism evidence="6 7">
    <name type="scientific">Heterobasidion irregulare (strain TC 32-1)</name>
    <dbReference type="NCBI Taxonomy" id="747525"/>
    <lineage>
        <taxon>Eukaryota</taxon>
        <taxon>Fungi</taxon>
        <taxon>Dikarya</taxon>
        <taxon>Basidiomycota</taxon>
        <taxon>Agaricomycotina</taxon>
        <taxon>Agaricomycetes</taxon>
        <taxon>Russulales</taxon>
        <taxon>Bondarzewiaceae</taxon>
        <taxon>Heterobasidion</taxon>
        <taxon>Heterobasidion annosum species complex</taxon>
    </lineage>
</organism>
<dbReference type="GO" id="GO:0005737">
    <property type="term" value="C:cytoplasm"/>
    <property type="evidence" value="ECO:0007669"/>
    <property type="project" value="TreeGrafter"/>
</dbReference>
<dbReference type="Pfam" id="PF02212">
    <property type="entry name" value="GED"/>
    <property type="match status" value="1"/>
</dbReference>
<dbReference type="Pfam" id="PF01031">
    <property type="entry name" value="Dynamin_M"/>
    <property type="match status" value="1"/>
</dbReference>
<dbReference type="Gene3D" id="3.40.50.300">
    <property type="entry name" value="P-loop containing nucleotide triphosphate hydrolases"/>
    <property type="match status" value="1"/>
</dbReference>
<evidence type="ECO:0000313" key="7">
    <source>
        <dbReference type="Proteomes" id="UP000030671"/>
    </source>
</evidence>
<dbReference type="InterPro" id="IPR027417">
    <property type="entry name" value="P-loop_NTPase"/>
</dbReference>
<dbReference type="InterPro" id="IPR003130">
    <property type="entry name" value="GED"/>
</dbReference>
<feature type="domain" description="GED" evidence="4">
    <location>
        <begin position="660"/>
        <end position="754"/>
    </location>
</feature>
<evidence type="ECO:0000259" key="5">
    <source>
        <dbReference type="PROSITE" id="PS51718"/>
    </source>
</evidence>
<dbReference type="RefSeq" id="XP_009553215.1">
    <property type="nucleotide sequence ID" value="XM_009554920.1"/>
</dbReference>
<proteinExistence type="predicted"/>
<dbReference type="EMBL" id="KI925467">
    <property type="protein sequence ID" value="ETW74727.1"/>
    <property type="molecule type" value="Genomic_DNA"/>
</dbReference>
<keyword evidence="1" id="KW-0547">Nucleotide-binding</keyword>
<dbReference type="SMART" id="SM00053">
    <property type="entry name" value="DYNc"/>
    <property type="match status" value="1"/>
</dbReference>
<gene>
    <name evidence="6" type="ORF">HETIRDRAFT_437290</name>
</gene>
<dbReference type="PRINTS" id="PR00195">
    <property type="entry name" value="DYNAMIN"/>
</dbReference>
<keyword evidence="2" id="KW-0342">GTP-binding</keyword>
<dbReference type="STRING" id="747525.W4JME7"/>
<dbReference type="SMART" id="SM00302">
    <property type="entry name" value="GED"/>
    <property type="match status" value="1"/>
</dbReference>
<dbReference type="InterPro" id="IPR030381">
    <property type="entry name" value="G_DYNAMIN_dom"/>
</dbReference>
<sequence length="754" mass="84356">MVGTHLEPDEQSVASSFESASSDHGVGLSDPLLSDHRRRMLDLMTKLRDTGAQLDLDLPSIAVIGSQSAGKSSLIESISGISLPRASGTCTRCPTECRLIYSDEPWRCTISLRFISDEYGTPLNDICVEQFGDPIFTRTDVTDRIRRAQRAILNPNTSCFDFVDAEDGELQENELTFSANYVCLEIRGRDLADLTFVDLPGLIATHGIGGRQSDVGLVESLAADHIQKPSCIILLTVACETDFQNQKASYLAAQYDISGARTIGVLTKPDRISPGEESDWLKYIQGEEFLQWFCVKNPNSQTLAEGITWEGARSQEREFFSQTNPWNNLEWTYQQRLGTDRLTQRLSGTLSELISQRLPKLQDEIDRLLTQTQDSIDHLPRPPSDQPVAEILHMIGSFVRAVEKHTEGIPRAGGLHQTLHPAQDAFQKAIRLTAPNFNPWDRVAAGMQSGQMPVASFLVNEEGDGVPVSVDENESIFVDDVVNRAKMAITRELPNNYPFIVTKDLICAVVKNWTAPSKRLFEETSKTLEKHIMTPIEEHFVHFAHGGLKQRISGIVLAHLRALSEETFKRITLLLEAELEPFTRNQHYFSDYRSKFLGYYKGVRQASQSNDFIRNLDSPSSSSFQDALTKTLAGLTEMGLQNVSPAALTRVLPQDPMEEGIAIMADVRAYFQVAYKRFVDMVPMTLDQGLIRGLASGLENALFIGLGVSGPQGFENCRRLLQEPANIVERREELKKRRDRLNSARRELMDVFTT</sequence>
<evidence type="ECO:0000259" key="4">
    <source>
        <dbReference type="PROSITE" id="PS51388"/>
    </source>
</evidence>
<keyword evidence="7" id="KW-1185">Reference proteome</keyword>
<dbReference type="GO" id="GO:0008017">
    <property type="term" value="F:microtubule binding"/>
    <property type="evidence" value="ECO:0007669"/>
    <property type="project" value="TreeGrafter"/>
</dbReference>
<evidence type="ECO:0000256" key="3">
    <source>
        <dbReference type="SAM" id="MobiDB-lite"/>
    </source>
</evidence>
<evidence type="ECO:0000256" key="1">
    <source>
        <dbReference type="ARBA" id="ARBA00022741"/>
    </source>
</evidence>
<dbReference type="SUPFAM" id="SSF52540">
    <property type="entry name" value="P-loop containing nucleoside triphosphate hydrolases"/>
    <property type="match status" value="1"/>
</dbReference>
<reference evidence="6 7" key="1">
    <citation type="journal article" date="2012" name="New Phytol.">
        <title>Insight into trade-off between wood decay and parasitism from the genome of a fungal forest pathogen.</title>
        <authorList>
            <person name="Olson A."/>
            <person name="Aerts A."/>
            <person name="Asiegbu F."/>
            <person name="Belbahri L."/>
            <person name="Bouzid O."/>
            <person name="Broberg A."/>
            <person name="Canback B."/>
            <person name="Coutinho P.M."/>
            <person name="Cullen D."/>
            <person name="Dalman K."/>
            <person name="Deflorio G."/>
            <person name="van Diepen L.T."/>
            <person name="Dunand C."/>
            <person name="Duplessis S."/>
            <person name="Durling M."/>
            <person name="Gonthier P."/>
            <person name="Grimwood J."/>
            <person name="Fossdal C.G."/>
            <person name="Hansson D."/>
            <person name="Henrissat B."/>
            <person name="Hietala A."/>
            <person name="Himmelstrand K."/>
            <person name="Hoffmeister D."/>
            <person name="Hogberg N."/>
            <person name="James T.Y."/>
            <person name="Karlsson M."/>
            <person name="Kohler A."/>
            <person name="Kues U."/>
            <person name="Lee Y.H."/>
            <person name="Lin Y.C."/>
            <person name="Lind M."/>
            <person name="Lindquist E."/>
            <person name="Lombard V."/>
            <person name="Lucas S."/>
            <person name="Lunden K."/>
            <person name="Morin E."/>
            <person name="Murat C."/>
            <person name="Park J."/>
            <person name="Raffaello T."/>
            <person name="Rouze P."/>
            <person name="Salamov A."/>
            <person name="Schmutz J."/>
            <person name="Solheim H."/>
            <person name="Stahlberg J."/>
            <person name="Velez H."/>
            <person name="de Vries R.P."/>
            <person name="Wiebenga A."/>
            <person name="Woodward S."/>
            <person name="Yakovlev I."/>
            <person name="Garbelotto M."/>
            <person name="Martin F."/>
            <person name="Grigoriev I.V."/>
            <person name="Stenlid J."/>
        </authorList>
    </citation>
    <scope>NUCLEOTIDE SEQUENCE [LARGE SCALE GENOMIC DNA]</scope>
    <source>
        <strain evidence="6 7">TC 32-1</strain>
    </source>
</reference>
<dbReference type="Gene3D" id="1.20.120.1240">
    <property type="entry name" value="Dynamin, middle domain"/>
    <property type="match status" value="1"/>
</dbReference>
<dbReference type="PROSITE" id="PS51718">
    <property type="entry name" value="G_DYNAMIN_2"/>
    <property type="match status" value="1"/>
</dbReference>
<dbReference type="InterPro" id="IPR045063">
    <property type="entry name" value="Dynamin_N"/>
</dbReference>
<name>W4JME7_HETIT</name>
<dbReference type="InterPro" id="IPR022812">
    <property type="entry name" value="Dynamin"/>
</dbReference>
<dbReference type="InterPro" id="IPR020850">
    <property type="entry name" value="GED_dom"/>
</dbReference>
<evidence type="ECO:0000313" key="6">
    <source>
        <dbReference type="EMBL" id="ETW74727.1"/>
    </source>
</evidence>
<dbReference type="PANTHER" id="PTHR11566">
    <property type="entry name" value="DYNAMIN"/>
    <property type="match status" value="1"/>
</dbReference>
<evidence type="ECO:0008006" key="8">
    <source>
        <dbReference type="Google" id="ProtNLM"/>
    </source>
</evidence>
<dbReference type="InParanoid" id="W4JME7"/>
<feature type="domain" description="Dynamin-type G" evidence="5">
    <location>
        <begin position="55"/>
        <end position="359"/>
    </location>
</feature>
<dbReference type="InterPro" id="IPR000375">
    <property type="entry name" value="Dynamin_stalk"/>
</dbReference>
<dbReference type="AlphaFoldDB" id="W4JME7"/>
<dbReference type="GO" id="GO:0016020">
    <property type="term" value="C:membrane"/>
    <property type="evidence" value="ECO:0007669"/>
    <property type="project" value="TreeGrafter"/>
</dbReference>
<dbReference type="GO" id="GO:0005525">
    <property type="term" value="F:GTP binding"/>
    <property type="evidence" value="ECO:0007669"/>
    <property type="project" value="InterPro"/>
</dbReference>
<dbReference type="GeneID" id="20674944"/>
<dbReference type="GO" id="GO:0005874">
    <property type="term" value="C:microtubule"/>
    <property type="evidence" value="ECO:0007669"/>
    <property type="project" value="TreeGrafter"/>
</dbReference>
<dbReference type="eggNOG" id="KOG0446">
    <property type="taxonomic scope" value="Eukaryota"/>
</dbReference>
<accession>W4JME7</accession>
<evidence type="ECO:0000256" key="2">
    <source>
        <dbReference type="ARBA" id="ARBA00023134"/>
    </source>
</evidence>
<dbReference type="PROSITE" id="PS51388">
    <property type="entry name" value="GED"/>
    <property type="match status" value="1"/>
</dbReference>
<dbReference type="KEGG" id="hir:HETIRDRAFT_437290"/>